<sequence length="197" mass="22341">MSSTSTGLIHTTGMQVTPSRWPRAIKLISKPHFTNYIASNVASFTRNHSHTFPLTIQILNSTSTPTHFTTPHPTIFPTLQTLPSIPVPKPWWNPTSLMRKRPTSRITLKSSSFPVHNIMITLKNHIPTGIRTGVIDMQVPVEPVVPSVELQIEQRVHIGRNFRCRVRNRGQRPELQLQFLLLDETIDLAVLFFDGKP</sequence>
<evidence type="ECO:0000313" key="1">
    <source>
        <dbReference type="EMBL" id="WVZ16208.1"/>
    </source>
</evidence>
<keyword evidence="2" id="KW-1185">Reference proteome</keyword>
<organism evidence="1 2">
    <name type="scientific">Vigna mungo</name>
    <name type="common">Black gram</name>
    <name type="synonym">Phaseolus mungo</name>
    <dbReference type="NCBI Taxonomy" id="3915"/>
    <lineage>
        <taxon>Eukaryota</taxon>
        <taxon>Viridiplantae</taxon>
        <taxon>Streptophyta</taxon>
        <taxon>Embryophyta</taxon>
        <taxon>Tracheophyta</taxon>
        <taxon>Spermatophyta</taxon>
        <taxon>Magnoliopsida</taxon>
        <taxon>eudicotyledons</taxon>
        <taxon>Gunneridae</taxon>
        <taxon>Pentapetalae</taxon>
        <taxon>rosids</taxon>
        <taxon>fabids</taxon>
        <taxon>Fabales</taxon>
        <taxon>Fabaceae</taxon>
        <taxon>Papilionoideae</taxon>
        <taxon>50 kb inversion clade</taxon>
        <taxon>NPAAA clade</taxon>
        <taxon>indigoferoid/millettioid clade</taxon>
        <taxon>Phaseoleae</taxon>
        <taxon>Vigna</taxon>
    </lineage>
</organism>
<evidence type="ECO:0000313" key="2">
    <source>
        <dbReference type="Proteomes" id="UP001374535"/>
    </source>
</evidence>
<gene>
    <name evidence="1" type="ORF">V8G54_009190</name>
</gene>
<protein>
    <submittedName>
        <fullName evidence="1">Uncharacterized protein</fullName>
    </submittedName>
</protein>
<proteinExistence type="predicted"/>
<accession>A0AAQ3NXK0</accession>
<dbReference type="Proteomes" id="UP001374535">
    <property type="component" value="Chromosome 3"/>
</dbReference>
<name>A0AAQ3NXK0_VIGMU</name>
<reference evidence="1 2" key="1">
    <citation type="journal article" date="2023" name="Life. Sci Alliance">
        <title>Evolutionary insights into 3D genome organization and epigenetic landscape of Vigna mungo.</title>
        <authorList>
            <person name="Junaid A."/>
            <person name="Singh B."/>
            <person name="Bhatia S."/>
        </authorList>
    </citation>
    <scope>NUCLEOTIDE SEQUENCE [LARGE SCALE GENOMIC DNA]</scope>
    <source>
        <strain evidence="1">Urdbean</strain>
    </source>
</reference>
<dbReference type="AlphaFoldDB" id="A0AAQ3NXK0"/>
<dbReference type="EMBL" id="CP144698">
    <property type="protein sequence ID" value="WVZ16208.1"/>
    <property type="molecule type" value="Genomic_DNA"/>
</dbReference>